<organism evidence="8 9">
    <name type="scientific">Aquilutibacter rugosus</name>
    <dbReference type="NCBI Taxonomy" id="3115820"/>
    <lineage>
        <taxon>Bacteria</taxon>
        <taxon>Pseudomonadati</taxon>
        <taxon>Pseudomonadota</taxon>
        <taxon>Gammaproteobacteria</taxon>
        <taxon>Lysobacterales</taxon>
        <taxon>Lysobacteraceae</taxon>
        <taxon>Aquilutibacter</taxon>
    </lineage>
</organism>
<comment type="catalytic activity">
    <reaction evidence="7">
        <text>a peptidoglycan chain = a peptidoglycan chain with N-acetyl-1,6-anhydromuramyl-[peptide] at the reducing end + a peptidoglycan chain with N-acetylglucosamine at the non-reducing end.</text>
        <dbReference type="EC" id="4.2.2.29"/>
    </reaction>
</comment>
<keyword evidence="7" id="KW-0997">Cell inner membrane</keyword>
<gene>
    <name evidence="7 8" type="primary">mltG</name>
    <name evidence="8" type="ORF">V3390_06330</name>
</gene>
<dbReference type="Pfam" id="PF02618">
    <property type="entry name" value="YceG"/>
    <property type="match status" value="1"/>
</dbReference>
<name>A0ABU7UZK8_9GAMM</name>
<keyword evidence="5 7" id="KW-0456">Lyase</keyword>
<reference evidence="8 9" key="1">
    <citation type="submission" date="2024-01" db="EMBL/GenBank/DDBJ databases">
        <title>Novel species of the genus Luteimonas isolated from rivers.</title>
        <authorList>
            <person name="Lu H."/>
        </authorList>
    </citation>
    <scope>NUCLEOTIDE SEQUENCE [LARGE SCALE GENOMIC DNA]</scope>
    <source>
        <strain evidence="8 9">FXH3W</strain>
    </source>
</reference>
<accession>A0ABU7UZK8</accession>
<dbReference type="Gene3D" id="3.30.1490.480">
    <property type="entry name" value="Endolytic murein transglycosylase"/>
    <property type="match status" value="1"/>
</dbReference>
<keyword evidence="2 7" id="KW-0812">Transmembrane</keyword>
<dbReference type="RefSeq" id="WP_331703834.1">
    <property type="nucleotide sequence ID" value="NZ_JAZHBO010000002.1"/>
</dbReference>
<evidence type="ECO:0000256" key="5">
    <source>
        <dbReference type="ARBA" id="ARBA00023239"/>
    </source>
</evidence>
<dbReference type="HAMAP" id="MF_02065">
    <property type="entry name" value="MltG"/>
    <property type="match status" value="1"/>
</dbReference>
<sequence>MSRSNNFKWPLLIALAVVLAAFAWLWFGFADRPLPNVHRDDSIVLDSGEGLGSVTEKLAAKDQLHGASWQWRLLGMQTGAAGKLKVGEYELEPGITPRQLLLNMRDGKIIVHKVTLVEGKTFRDFRRTLDANAVLKHNTKGLDDAAIMAKLGASGVHPEGRFLPDTYVFHRGDTDLDLMKHAMTAMTTALDEAWQSRAADVNLSSKDQLLTLASIVEKETGTPEERPEIAGLFLGRLKTGMRLQTDPTVIYGMGASYNGNITKADLLRDTPYNTYTRTGLPPTPIAMPGKAALQAAAQPASTDKVYFVAIGDGSGKHYFAKTYAEHQANVAKYIRTQRETNARRAAEAK</sequence>
<keyword evidence="9" id="KW-1185">Reference proteome</keyword>
<dbReference type="Gene3D" id="3.30.160.60">
    <property type="entry name" value="Classic Zinc Finger"/>
    <property type="match status" value="1"/>
</dbReference>
<keyword evidence="3 7" id="KW-1133">Transmembrane helix</keyword>
<dbReference type="NCBIfam" id="TIGR00247">
    <property type="entry name" value="endolytic transglycosylase MltG"/>
    <property type="match status" value="1"/>
</dbReference>
<protein>
    <recommendedName>
        <fullName evidence="7">Endolytic murein transglycosylase</fullName>
        <ecNumber evidence="7">4.2.2.29</ecNumber>
    </recommendedName>
    <alternativeName>
        <fullName evidence="7">Peptidoglycan lytic transglycosylase</fullName>
    </alternativeName>
    <alternativeName>
        <fullName evidence="7">Peptidoglycan polymerization terminase</fullName>
    </alternativeName>
</protein>
<comment type="function">
    <text evidence="7">Functions as a peptidoglycan terminase that cleaves nascent peptidoglycan strands endolytically to terminate their elongation.</text>
</comment>
<dbReference type="PANTHER" id="PTHR30518">
    <property type="entry name" value="ENDOLYTIC MUREIN TRANSGLYCOSYLASE"/>
    <property type="match status" value="1"/>
</dbReference>
<dbReference type="PANTHER" id="PTHR30518:SF2">
    <property type="entry name" value="ENDOLYTIC MUREIN TRANSGLYCOSYLASE"/>
    <property type="match status" value="1"/>
</dbReference>
<evidence type="ECO:0000256" key="6">
    <source>
        <dbReference type="ARBA" id="ARBA00023316"/>
    </source>
</evidence>
<evidence type="ECO:0000256" key="1">
    <source>
        <dbReference type="ARBA" id="ARBA00022475"/>
    </source>
</evidence>
<proteinExistence type="inferred from homology"/>
<evidence type="ECO:0000313" key="9">
    <source>
        <dbReference type="Proteomes" id="UP001356170"/>
    </source>
</evidence>
<evidence type="ECO:0000256" key="2">
    <source>
        <dbReference type="ARBA" id="ARBA00022692"/>
    </source>
</evidence>
<comment type="caution">
    <text evidence="8">The sequence shown here is derived from an EMBL/GenBank/DDBJ whole genome shotgun (WGS) entry which is preliminary data.</text>
</comment>
<keyword evidence="6 7" id="KW-0961">Cell wall biogenesis/degradation</keyword>
<dbReference type="EC" id="4.2.2.29" evidence="7"/>
<comment type="similarity">
    <text evidence="7">Belongs to the transglycosylase MltG family.</text>
</comment>
<dbReference type="EMBL" id="JAZHBO010000002">
    <property type="protein sequence ID" value="MEF2155850.1"/>
    <property type="molecule type" value="Genomic_DNA"/>
</dbReference>
<keyword evidence="1 7" id="KW-1003">Cell membrane</keyword>
<evidence type="ECO:0000313" key="8">
    <source>
        <dbReference type="EMBL" id="MEF2155850.1"/>
    </source>
</evidence>
<evidence type="ECO:0000256" key="3">
    <source>
        <dbReference type="ARBA" id="ARBA00022989"/>
    </source>
</evidence>
<dbReference type="Proteomes" id="UP001356170">
    <property type="component" value="Unassembled WGS sequence"/>
</dbReference>
<dbReference type="CDD" id="cd08010">
    <property type="entry name" value="MltG_like"/>
    <property type="match status" value="1"/>
</dbReference>
<dbReference type="InterPro" id="IPR003770">
    <property type="entry name" value="MLTG-like"/>
</dbReference>
<keyword evidence="4 7" id="KW-0472">Membrane</keyword>
<evidence type="ECO:0000256" key="7">
    <source>
        <dbReference type="HAMAP-Rule" id="MF_02065"/>
    </source>
</evidence>
<evidence type="ECO:0000256" key="4">
    <source>
        <dbReference type="ARBA" id="ARBA00023136"/>
    </source>
</evidence>
<feature type="site" description="Important for catalytic activity" evidence="7">
    <location>
        <position position="219"/>
    </location>
</feature>